<name>A0A8H7UJF1_9FUNG</name>
<dbReference type="PANTHER" id="PTHR12059">
    <property type="entry name" value="RIBOSOMAL PROTEIN L23-RELATED"/>
    <property type="match status" value="1"/>
</dbReference>
<dbReference type="SUPFAM" id="SSF54189">
    <property type="entry name" value="Ribosomal proteins S24e, L23 and L15e"/>
    <property type="match status" value="1"/>
</dbReference>
<reference evidence="6" key="1">
    <citation type="submission" date="2020-12" db="EMBL/GenBank/DDBJ databases">
        <title>Metabolic potential, ecology and presence of endohyphal bacteria is reflected in genomic diversity of Mucoromycotina.</title>
        <authorList>
            <person name="Muszewska A."/>
            <person name="Okrasinska A."/>
            <person name="Steczkiewicz K."/>
            <person name="Drgas O."/>
            <person name="Orlowska M."/>
            <person name="Perlinska-Lenart U."/>
            <person name="Aleksandrzak-Piekarczyk T."/>
            <person name="Szatraj K."/>
            <person name="Zielenkiewicz U."/>
            <person name="Pilsyk S."/>
            <person name="Malc E."/>
            <person name="Mieczkowski P."/>
            <person name="Kruszewska J.S."/>
            <person name="Biernat P."/>
            <person name="Pawlowska J."/>
        </authorList>
    </citation>
    <scope>NUCLEOTIDE SEQUENCE</scope>
    <source>
        <strain evidence="6">WA0000051536</strain>
    </source>
</reference>
<dbReference type="InterPro" id="IPR012677">
    <property type="entry name" value="Nucleotide-bd_a/b_plait_sf"/>
</dbReference>
<dbReference type="Pfam" id="PF00276">
    <property type="entry name" value="Ribosomal_L23"/>
    <property type="match status" value="1"/>
</dbReference>
<organism evidence="6 7">
    <name type="scientific">Umbelopsis vinacea</name>
    <dbReference type="NCBI Taxonomy" id="44442"/>
    <lineage>
        <taxon>Eukaryota</taxon>
        <taxon>Fungi</taxon>
        <taxon>Fungi incertae sedis</taxon>
        <taxon>Mucoromycota</taxon>
        <taxon>Mucoromycotina</taxon>
        <taxon>Umbelopsidomycetes</taxon>
        <taxon>Umbelopsidales</taxon>
        <taxon>Umbelopsidaceae</taxon>
        <taxon>Umbelopsis</taxon>
    </lineage>
</organism>
<dbReference type="GO" id="GO:0005762">
    <property type="term" value="C:mitochondrial large ribosomal subunit"/>
    <property type="evidence" value="ECO:0007669"/>
    <property type="project" value="TreeGrafter"/>
</dbReference>
<comment type="similarity">
    <text evidence="1">Belongs to the universal ribosomal protein uL23 family.</text>
</comment>
<dbReference type="EMBL" id="JAEPRA010000002">
    <property type="protein sequence ID" value="KAG2188181.1"/>
    <property type="molecule type" value="Genomic_DNA"/>
</dbReference>
<sequence length="155" mass="17849">MSTPLRQGLNKVYLPNIIFKLVRSPNLQPNQVAFRVPPKCNKFDIHSYLTNIYNVNVQEVRTMNYATRIKRRKDGRVTGRDAAYKKAIVTIDEPFAYPAEPDLNTLGGADRDLARQAAGRKLKGWRFRAQPDEKAQEKKLHDEKLAKLQAEQEKK</sequence>
<dbReference type="InterPro" id="IPR012678">
    <property type="entry name" value="Ribosomal_uL23/eL15/eS24_sf"/>
</dbReference>
<evidence type="ECO:0000256" key="5">
    <source>
        <dbReference type="SAM" id="MobiDB-lite"/>
    </source>
</evidence>
<evidence type="ECO:0000256" key="4">
    <source>
        <dbReference type="ARBA" id="ARBA00039977"/>
    </source>
</evidence>
<dbReference type="Proteomes" id="UP000612746">
    <property type="component" value="Unassembled WGS sequence"/>
</dbReference>
<evidence type="ECO:0000313" key="6">
    <source>
        <dbReference type="EMBL" id="KAG2188181.1"/>
    </source>
</evidence>
<keyword evidence="7" id="KW-1185">Reference proteome</keyword>
<dbReference type="AlphaFoldDB" id="A0A8H7UJF1"/>
<dbReference type="GO" id="GO:0032543">
    <property type="term" value="P:mitochondrial translation"/>
    <property type="evidence" value="ECO:0007669"/>
    <property type="project" value="TreeGrafter"/>
</dbReference>
<dbReference type="OrthoDB" id="275582at2759"/>
<evidence type="ECO:0000313" key="7">
    <source>
        <dbReference type="Proteomes" id="UP000612746"/>
    </source>
</evidence>
<feature type="compositionally biased region" description="Basic and acidic residues" evidence="5">
    <location>
        <begin position="129"/>
        <end position="143"/>
    </location>
</feature>
<proteinExistence type="inferred from homology"/>
<evidence type="ECO:0000256" key="3">
    <source>
        <dbReference type="ARBA" id="ARBA00023274"/>
    </source>
</evidence>
<dbReference type="PANTHER" id="PTHR12059:SF5">
    <property type="entry name" value="LARGE RIBOSOMAL SUBUNIT PROTEIN UL23M"/>
    <property type="match status" value="1"/>
</dbReference>
<keyword evidence="3" id="KW-0687">Ribonucleoprotein</keyword>
<feature type="region of interest" description="Disordered" evidence="5">
    <location>
        <begin position="124"/>
        <end position="143"/>
    </location>
</feature>
<evidence type="ECO:0000256" key="2">
    <source>
        <dbReference type="ARBA" id="ARBA00022980"/>
    </source>
</evidence>
<evidence type="ECO:0000256" key="1">
    <source>
        <dbReference type="ARBA" id="ARBA00006700"/>
    </source>
</evidence>
<gene>
    <name evidence="6" type="ORF">INT44_000933</name>
</gene>
<dbReference type="InterPro" id="IPR013025">
    <property type="entry name" value="Ribosomal_uL23-like"/>
</dbReference>
<comment type="caution">
    <text evidence="6">The sequence shown here is derived from an EMBL/GenBank/DDBJ whole genome shotgun (WGS) entry which is preliminary data.</text>
</comment>
<keyword evidence="2" id="KW-0689">Ribosomal protein</keyword>
<accession>A0A8H7UJF1</accession>
<protein>
    <recommendedName>
        <fullName evidence="4">Large ribosomal subunit protein uL23m</fullName>
    </recommendedName>
</protein>
<dbReference type="GO" id="GO:0003735">
    <property type="term" value="F:structural constituent of ribosome"/>
    <property type="evidence" value="ECO:0007669"/>
    <property type="project" value="InterPro"/>
</dbReference>
<dbReference type="Gene3D" id="3.30.70.330">
    <property type="match status" value="1"/>
</dbReference>